<comment type="caution">
    <text evidence="1">The sequence shown here is derived from an EMBL/GenBank/DDBJ whole genome shotgun (WGS) entry which is preliminary data.</text>
</comment>
<sequence>MSLLYDSKTLIQQLRAKYLENVKDVVGERVIGFKNSGLNEKKLFESMENIVEYENDMPLFIKEYDSFLSLKDLNITDKCNSGNISHYKKHNTEKLTNSKCLQSNRSLFPLSAKIVSSIDESDSDSSQLLNINEPHLSKVKFKPKSADVVRRNSKDGLGSMINDHCLILSHRNKDKDNDFNVNSKEPKDDGLVVSYSNEVLNKSLESICGNELSSVLSDTETNDMDAYMNNTTSNEIVPNFFRKKCSSDVVSLKNPSLLSILIKTGKVQVNPLADIYASFSGKGDLNPLKLKIYRPSGKCPKKPIFVVIKRIATVADAIGFSLYCFIEQKLEPKLTNEELNPNMWTLRIVEENGELDNDFPALDRIRFLSKFGFDEFALVEATPEQFLENERLTPFSFKINTDHFNSQEKDNSLNDPSVVSSSSSKEKTIPKTSESFIRLKILLYPRTRSLQNPMLYVTNETYIGNILDEICKMNNLDQTKFVLRTAETNAPLSNDCRVYDLKNQYELELIERCYFIIPKFERSSNIECTESRNETSGLDKIPRNRNLVVLDKSINSSYQKYIVWRRQSMSFMGRHERVLIIDGDYIYIMPMEQKTFFDTPKTLSIHASTIVSCRQTDKLLTFNFTVMKSKELKRYDFEASSIADASSIVAKINSLINSFTFITLYNYFLFFLEIGSKLSSNIKFRFHYVCVMQRSKRSIKNSIMAEEETIVHHQFPVPHTIITRGSTRSICLQDWTVTSTKGSILTSEEIQQFSSQLMIPIPEMTFGKNQIIMKHSSGWKMTFSAYDALEKVDKMGKGVIQVSYADEWMKKREKSCKNIGRSKYYDWTFTTTYQGTVGYENNGNVANKTAISMGGIEENKTEEKTIEEMENSCCVNSTSIPSFAPSNETIPIDKLKRQDPILFFEEILLYEDELSDNGLTILSVKLRIMPERLLLLQRFFMRLDNVIFRIRDTRVYIEFATGKVLREYVEKEGEYQEVLKVRVNFKYFKYCISNEEMNIILLEVNVFYSIFYTFDLVCAQTIVFVYMNIGIELNSFNEILLHNGYFFTFTEFYKDTQRIPRKGLKSMPSMFSTLSSIHHDRKDMDFQLGFFKKIALWIAPAMGWYRPRSVSIRRTRELYMYCAKKGLQDENCNSWYSKHLLPPSFQTWFHITMLHVWMLMVRIRALPKKITKMYQQEFINHFFEDCEYRMRNDYKIRSERIISLYMKDLLMQFHGSVFAYDEGLYRGDSVLALALWRNLYAGKTDINLSLLAASVLYVRNTLFELDNISDDDIQEAKIHFLEISDTFELKNW</sequence>
<proteinExistence type="predicted"/>
<name>A0ACB7CFV2_9ASCO</name>
<dbReference type="EMBL" id="JABTEG010000002">
    <property type="protein sequence ID" value="KAG4305789.1"/>
    <property type="molecule type" value="Genomic_DNA"/>
</dbReference>
<keyword evidence="2" id="KW-1185">Reference proteome</keyword>
<dbReference type="Proteomes" id="UP000768646">
    <property type="component" value="Unassembled WGS sequence"/>
</dbReference>
<accession>A0ACB7CFV2</accession>
<organism evidence="1 2">
    <name type="scientific">Pneumocystis oryctolagi</name>
    <dbReference type="NCBI Taxonomy" id="42067"/>
    <lineage>
        <taxon>Eukaryota</taxon>
        <taxon>Fungi</taxon>
        <taxon>Dikarya</taxon>
        <taxon>Ascomycota</taxon>
        <taxon>Taphrinomycotina</taxon>
        <taxon>Pneumocystomycetes</taxon>
        <taxon>Pneumocystaceae</taxon>
        <taxon>Pneumocystis</taxon>
    </lineage>
</organism>
<protein>
    <submittedName>
        <fullName evidence="1">Uncharacterized protein</fullName>
    </submittedName>
</protein>
<evidence type="ECO:0000313" key="1">
    <source>
        <dbReference type="EMBL" id="KAG4305789.1"/>
    </source>
</evidence>
<gene>
    <name evidence="1" type="ORF">PORY_000699</name>
</gene>
<reference evidence="1 2" key="1">
    <citation type="journal article" date="2021" name="Commun. Biol.">
        <title>Genomic insights into the host specific adaptation of the Pneumocystis genus.</title>
        <authorList>
            <person name="Cisse O.H."/>
            <person name="Ma L."/>
            <person name="Dekker J.P."/>
            <person name="Khil P.P."/>
            <person name="Youn J.-H."/>
            <person name="Brenchley J.M."/>
            <person name="Blair R."/>
            <person name="Pahar B."/>
            <person name="Chabe M."/>
            <person name="Van Rompay K.K.A."/>
            <person name="Keesler R."/>
            <person name="Sukura A."/>
            <person name="Hirsch V."/>
            <person name="Kutty G."/>
            <person name="Liu Y."/>
            <person name="Peng L."/>
            <person name="Chen J."/>
            <person name="Song J."/>
            <person name="Weissenbacher-Lang C."/>
            <person name="Xu J."/>
            <person name="Upham N.S."/>
            <person name="Stajich J.E."/>
            <person name="Cuomo C.A."/>
            <person name="Cushion M.T."/>
            <person name="Kovacs J.A."/>
        </authorList>
    </citation>
    <scope>NUCLEOTIDE SEQUENCE [LARGE SCALE GENOMIC DNA]</scope>
    <source>
        <strain evidence="1 2">RABM</strain>
    </source>
</reference>
<evidence type="ECO:0000313" key="2">
    <source>
        <dbReference type="Proteomes" id="UP000768646"/>
    </source>
</evidence>